<reference evidence="1 2" key="1">
    <citation type="journal article" date="2012" name="J. Virol.">
        <title>Complete Genome Sequences of 138 Mycobacteriophages.</title>
        <authorList>
            <consortium name="the Science Education Alliance Phage Hunters Advancing Genomics and Evolutionary Science Program"/>
            <consortium name="the KwaZulu-Natal Research Institute for Tuberculosis and HIV Mycobacterial Genetics Course Students"/>
            <consortium name="the Phage Hunters Integrating Research and Education Program"/>
            <person name="Hatfull G.F."/>
        </authorList>
    </citation>
    <scope>NUCLEOTIDE SEQUENCE [LARGE SCALE GENOMIC DNA]</scope>
</reference>
<gene>
    <name evidence="1" type="primary">41</name>
    <name evidence="1" type="ORF">TRIXIE_41</name>
</gene>
<dbReference type="RefSeq" id="YP_009017172.1">
    <property type="nucleotide sequence ID" value="NC_023731.1"/>
</dbReference>
<protein>
    <submittedName>
        <fullName evidence="1">Uncharacterized protein</fullName>
    </submittedName>
</protein>
<dbReference type="Proteomes" id="UP000008902">
    <property type="component" value="Segment"/>
</dbReference>
<organism evidence="1 2">
    <name type="scientific">Mycobacterium phage Trixie</name>
    <dbReference type="NCBI Taxonomy" id="1071503"/>
    <lineage>
        <taxon>Viruses</taxon>
        <taxon>Duplodnaviria</taxon>
        <taxon>Heunggongvirae</taxon>
        <taxon>Uroviricota</taxon>
        <taxon>Caudoviricetes</taxon>
        <taxon>Fromanvirus</taxon>
        <taxon>Fromanvirus trixie</taxon>
    </lineage>
</organism>
<name>G1JV91_9CAUD</name>
<proteinExistence type="predicted"/>
<evidence type="ECO:0000313" key="2">
    <source>
        <dbReference type="Proteomes" id="UP000008902"/>
    </source>
</evidence>
<keyword evidence="2" id="KW-1185">Reference proteome</keyword>
<dbReference type="GeneID" id="18565196"/>
<sequence length="99" mass="11636">MALIEHHCPEVLVTEKAVYFDGQELPWHIAQDGISFKPGGRDDINRLTVEFLVGTTTFEDTWEVEHQSEWRWLLANVRLDHWLALGEFIRIEEEFDVRG</sequence>
<dbReference type="KEGG" id="vg:18565196"/>
<accession>G1JV91</accession>
<dbReference type="OrthoDB" id="17325at10239"/>
<dbReference type="EMBL" id="JN408461">
    <property type="protein sequence ID" value="AEL17918.1"/>
    <property type="molecule type" value="Genomic_DNA"/>
</dbReference>
<evidence type="ECO:0000313" key="1">
    <source>
        <dbReference type="EMBL" id="AEL17918.1"/>
    </source>
</evidence>